<dbReference type="RefSeq" id="WP_008328933.1">
    <property type="nucleotide sequence ID" value="NZ_CH902578.1"/>
</dbReference>
<evidence type="ECO:0000256" key="1">
    <source>
        <dbReference type="SAM" id="Phobius"/>
    </source>
</evidence>
<dbReference type="AlphaFoldDB" id="A3VJL2"/>
<dbReference type="STRING" id="314271.RB2654_04139"/>
<gene>
    <name evidence="2" type="ORF">RB2654_04139</name>
</gene>
<feature type="transmembrane region" description="Helical" evidence="1">
    <location>
        <begin position="22"/>
        <end position="42"/>
    </location>
</feature>
<sequence>MEHIQHSYRGLHLLMDLNWDRLLYVGTLAAALGCGALLGAFLH</sequence>
<reference evidence="2 3" key="1">
    <citation type="journal article" date="2010" name="J. Bacteriol.">
        <title>Genome sequences of Pelagibaca bermudensis HTCC2601T and Maritimibacter alkaliphilus HTCC2654T, the type strains of two marine Roseobacter genera.</title>
        <authorList>
            <person name="Thrash J.C."/>
            <person name="Cho J.C."/>
            <person name="Ferriera S."/>
            <person name="Johnson J."/>
            <person name="Vergin K.L."/>
            <person name="Giovannoni S.J."/>
        </authorList>
    </citation>
    <scope>NUCLEOTIDE SEQUENCE [LARGE SCALE GENOMIC DNA]</scope>
    <source>
        <strain evidence="2 3">HTCC2654</strain>
    </source>
</reference>
<name>A3VJL2_9RHOB</name>
<accession>A3VJL2</accession>
<organism evidence="2 3">
    <name type="scientific">Maritimibacter alkaliphilus HTCC2654</name>
    <dbReference type="NCBI Taxonomy" id="314271"/>
    <lineage>
        <taxon>Bacteria</taxon>
        <taxon>Pseudomonadati</taxon>
        <taxon>Pseudomonadota</taxon>
        <taxon>Alphaproteobacteria</taxon>
        <taxon>Rhodobacterales</taxon>
        <taxon>Roseobacteraceae</taxon>
        <taxon>Maritimibacter</taxon>
    </lineage>
</organism>
<dbReference type="Proteomes" id="UP000002931">
    <property type="component" value="Unassembled WGS sequence"/>
</dbReference>
<keyword evidence="1" id="KW-0812">Transmembrane</keyword>
<protein>
    <submittedName>
        <fullName evidence="2">Uncharacterized protein</fullName>
    </submittedName>
</protein>
<evidence type="ECO:0000313" key="2">
    <source>
        <dbReference type="EMBL" id="EAQ11589.1"/>
    </source>
</evidence>
<evidence type="ECO:0000313" key="3">
    <source>
        <dbReference type="Proteomes" id="UP000002931"/>
    </source>
</evidence>
<proteinExistence type="predicted"/>
<keyword evidence="1" id="KW-1133">Transmembrane helix</keyword>
<comment type="caution">
    <text evidence="2">The sequence shown here is derived from an EMBL/GenBank/DDBJ whole genome shotgun (WGS) entry which is preliminary data.</text>
</comment>
<keyword evidence="1" id="KW-0472">Membrane</keyword>
<dbReference type="HOGENOM" id="CLU_212203_1_0_5"/>
<keyword evidence="3" id="KW-1185">Reference proteome</keyword>
<dbReference type="EMBL" id="AAMT01000014">
    <property type="protein sequence ID" value="EAQ11589.1"/>
    <property type="molecule type" value="Genomic_DNA"/>
</dbReference>